<proteinExistence type="predicted"/>
<dbReference type="SUPFAM" id="SSF48452">
    <property type="entry name" value="TPR-like"/>
    <property type="match status" value="2"/>
</dbReference>
<dbReference type="PANTHER" id="PTHR44858:SF1">
    <property type="entry name" value="UDP-N-ACETYLGLUCOSAMINE--PEPTIDE N-ACETYLGLUCOSAMINYLTRANSFERASE SPINDLY-RELATED"/>
    <property type="match status" value="1"/>
</dbReference>
<dbReference type="PROSITE" id="PS50005">
    <property type="entry name" value="TPR"/>
    <property type="match status" value="1"/>
</dbReference>
<dbReference type="InterPro" id="IPR025137">
    <property type="entry name" value="NfrA_C"/>
</dbReference>
<comment type="caution">
    <text evidence="6">The sequence shown here is derived from an EMBL/GenBank/DDBJ whole genome shotgun (WGS) entry which is preliminary data.</text>
</comment>
<sequence length="822" mass="91321">MKLNLKALVLLPLIALPSVFQMASAENAPEQPRSFQEFLTYPHVEKGLSAITNHDYGRAVTEFKQARSWSTESPETALYLANAHYLDGQYQNAVEVLEAQLVYTPKNAAIASALGNNRKAYDLQLLEKGRELENNISELQAYLTDTKPYFYDAYDEHGWVDLLAKAFSREPERILSFTPHFASNQAYQDQIVLEAAIASGNKIFASAYIKELTSKLNQDPQLVEFLSYQLLKDGGTGQAIQILMQAYPFTDASPPLQKKLVLRLATLIEQNPKLVSATELSFLAKPMHSSDLRGIQANLFAALKNCSVVRSLLSDFSIPHSETEWRLLGQCYQVDQPGLAEYAYQKAMAMNPNIVNTRAYAYQAFTVKNYPQSLSAWRSMDIQEMSNRDLESAALTAISAQEPQYASGWLAQLDQRNTPKDALYWWLEAQLVLKEQPSIAADDLKKAIALAPTVAYYTQLASIQQELNQTAEATSSLEAALKLDPSNTNTQASLGYAYYQNGQMTQARALLLSANQAQPDDSQTIKQLAYTDQKLGLNEEALKYTTLAIDDYHLQAPVDLTADNQNQLFGLQRMHEDLTRRWTFSVDATGGNQVTTVPSSGQPGLTSRSYSQAEAAYRLGDPAIDDGKTISAYSRVFAGSGTLDTALPLYAPMAAGGLRWKPIGSQNINLAVEEQTPLDHVAGNQTQAMLRASASFLNSGNYSDDWHPTGPGWIAQNLYLDAAHYMTSGLTSLTSDYRISYHDKIEIGQTIEPYTHLQLNTLNNQVNHDLRAGLGVRWNCWSGNTQYNAYPSKVYIGLEAQHAFTTYLNEKNVIFLSLGGRW</sequence>
<dbReference type="EMBL" id="JAANGI010000001">
    <property type="protein sequence ID" value="MBT8592078.1"/>
    <property type="molecule type" value="Genomic_DNA"/>
</dbReference>
<keyword evidence="1" id="KW-0677">Repeat</keyword>
<dbReference type="SMART" id="SM00028">
    <property type="entry name" value="TPR"/>
    <property type="match status" value="4"/>
</dbReference>
<dbReference type="Pfam" id="PF13283">
    <property type="entry name" value="NfrA_C"/>
    <property type="match status" value="1"/>
</dbReference>
<evidence type="ECO:0000256" key="4">
    <source>
        <dbReference type="SAM" id="SignalP"/>
    </source>
</evidence>
<dbReference type="PANTHER" id="PTHR44858">
    <property type="entry name" value="TETRATRICOPEPTIDE REPEAT PROTEIN 6"/>
    <property type="match status" value="1"/>
</dbReference>
<protein>
    <submittedName>
        <fullName evidence="6">Tetratricopeptide repeat protein</fullName>
    </submittedName>
</protein>
<feature type="signal peptide" evidence="4">
    <location>
        <begin position="1"/>
        <end position="25"/>
    </location>
</feature>
<evidence type="ECO:0000259" key="5">
    <source>
        <dbReference type="Pfam" id="PF13283"/>
    </source>
</evidence>
<evidence type="ECO:0000256" key="2">
    <source>
        <dbReference type="ARBA" id="ARBA00022803"/>
    </source>
</evidence>
<evidence type="ECO:0000256" key="3">
    <source>
        <dbReference type="PROSITE-ProRule" id="PRU00339"/>
    </source>
</evidence>
<name>A0AAE3CIE2_9BURK</name>
<keyword evidence="4" id="KW-0732">Signal</keyword>
<keyword evidence="2 3" id="KW-0802">TPR repeat</keyword>
<evidence type="ECO:0000313" key="7">
    <source>
        <dbReference type="Proteomes" id="UP000762271"/>
    </source>
</evidence>
<organism evidence="6 7">
    <name type="scientific">Polynucleobacter paneuropaeus</name>
    <dbReference type="NCBI Taxonomy" id="2527775"/>
    <lineage>
        <taxon>Bacteria</taxon>
        <taxon>Pseudomonadati</taxon>
        <taxon>Pseudomonadota</taxon>
        <taxon>Betaproteobacteria</taxon>
        <taxon>Burkholderiales</taxon>
        <taxon>Burkholderiaceae</taxon>
        <taxon>Polynucleobacter</taxon>
    </lineage>
</organism>
<feature type="domain" description="Bacteriophage N4 adsorption protein A C-terminal" evidence="5">
    <location>
        <begin position="646"/>
        <end position="816"/>
    </location>
</feature>
<dbReference type="InterPro" id="IPR050498">
    <property type="entry name" value="Ycf3"/>
</dbReference>
<dbReference type="Gene3D" id="1.25.40.10">
    <property type="entry name" value="Tetratricopeptide repeat domain"/>
    <property type="match status" value="3"/>
</dbReference>
<evidence type="ECO:0000256" key="1">
    <source>
        <dbReference type="ARBA" id="ARBA00022737"/>
    </source>
</evidence>
<dbReference type="AlphaFoldDB" id="A0AAE3CIE2"/>
<feature type="chain" id="PRO_5042103191" evidence="4">
    <location>
        <begin position="26"/>
        <end position="822"/>
    </location>
</feature>
<dbReference type="InterPro" id="IPR011990">
    <property type="entry name" value="TPR-like_helical_dom_sf"/>
</dbReference>
<evidence type="ECO:0000313" key="6">
    <source>
        <dbReference type="EMBL" id="MBT8592078.1"/>
    </source>
</evidence>
<feature type="repeat" description="TPR" evidence="3">
    <location>
        <begin position="454"/>
        <end position="487"/>
    </location>
</feature>
<dbReference type="InterPro" id="IPR019734">
    <property type="entry name" value="TPR_rpt"/>
</dbReference>
<dbReference type="Proteomes" id="UP000762271">
    <property type="component" value="Unassembled WGS sequence"/>
</dbReference>
<dbReference type="Pfam" id="PF14559">
    <property type="entry name" value="TPR_19"/>
    <property type="match status" value="2"/>
</dbReference>
<gene>
    <name evidence="6" type="ORF">G6693_09095</name>
</gene>
<reference evidence="6" key="1">
    <citation type="journal article" date="2021" name="Genome Biol. Evol.">
        <title>Continental-Scale Gene Flow Prevents Allopatric Divergence of Pelagic Freshwater Bacteria.</title>
        <authorList>
            <person name="Hoetzinger M."/>
            <person name="Pitt A."/>
            <person name="Huemer A."/>
            <person name="Hahn M.W."/>
        </authorList>
    </citation>
    <scope>NUCLEOTIDE SEQUENCE</scope>
    <source>
        <strain evidence="6">AP-YLGG-20-G6</strain>
    </source>
</reference>
<accession>A0AAE3CIE2</accession>